<comment type="caution">
    <text evidence="3">The sequence shown here is derived from an EMBL/GenBank/DDBJ whole genome shotgun (WGS) entry which is preliminary data.</text>
</comment>
<feature type="transmembrane region" description="Helical" evidence="1">
    <location>
        <begin position="194"/>
        <end position="215"/>
    </location>
</feature>
<evidence type="ECO:0000259" key="2">
    <source>
        <dbReference type="SMART" id="SM00014"/>
    </source>
</evidence>
<feature type="domain" description="Phosphatidic acid phosphatase type 2/haloperoxidase" evidence="2">
    <location>
        <begin position="95"/>
        <end position="209"/>
    </location>
</feature>
<accession>A0ABV8MMF1</accession>
<feature type="transmembrane region" description="Helical" evidence="1">
    <location>
        <begin position="96"/>
        <end position="117"/>
    </location>
</feature>
<gene>
    <name evidence="3" type="ORF">ACFOW7_01565</name>
</gene>
<keyword evidence="1" id="KW-0472">Membrane</keyword>
<dbReference type="RefSeq" id="WP_378160290.1">
    <property type="nucleotide sequence ID" value="NZ_JBHSBU010000001.1"/>
</dbReference>
<keyword evidence="1" id="KW-1133">Transmembrane helix</keyword>
<sequence>MSKLLPRDPLLREQIIGLLLLLVGLTSFAVIAYQVVQQNALVLLDLQLTRWFEARGTPEVTRWMMVFTDLHGTLGVMALSGLLAIWLMWQRAWHWLWTLLLCVGGGKLLNVGLKYLFQRPRPEFEDPLVFLTTYSFPSGHTIGATLFYGFLTFYLWRRFPSWLGRSLLLLLSSLLVAWVGLSRIYLGAHYLSDVIAAVSLGLAWLALVFIAEAYWRQRQQPLG</sequence>
<proteinExistence type="predicted"/>
<keyword evidence="4" id="KW-1185">Reference proteome</keyword>
<dbReference type="Pfam" id="PF01569">
    <property type="entry name" value="PAP2"/>
    <property type="match status" value="1"/>
</dbReference>
<organism evidence="3 4">
    <name type="scientific">Chitinimonas lacunae</name>
    <dbReference type="NCBI Taxonomy" id="1963018"/>
    <lineage>
        <taxon>Bacteria</taxon>
        <taxon>Pseudomonadati</taxon>
        <taxon>Pseudomonadota</taxon>
        <taxon>Betaproteobacteria</taxon>
        <taxon>Neisseriales</taxon>
        <taxon>Chitinibacteraceae</taxon>
        <taxon>Chitinimonas</taxon>
    </lineage>
</organism>
<feature type="transmembrane region" description="Helical" evidence="1">
    <location>
        <begin position="15"/>
        <end position="36"/>
    </location>
</feature>
<evidence type="ECO:0000256" key="1">
    <source>
        <dbReference type="SAM" id="Phobius"/>
    </source>
</evidence>
<dbReference type="InterPro" id="IPR036938">
    <property type="entry name" value="PAP2/HPO_sf"/>
</dbReference>
<dbReference type="CDD" id="cd03392">
    <property type="entry name" value="PAP2_like_2"/>
    <property type="match status" value="1"/>
</dbReference>
<reference evidence="4" key="1">
    <citation type="journal article" date="2019" name="Int. J. Syst. Evol. Microbiol.">
        <title>The Global Catalogue of Microorganisms (GCM) 10K type strain sequencing project: providing services to taxonomists for standard genome sequencing and annotation.</title>
        <authorList>
            <consortium name="The Broad Institute Genomics Platform"/>
            <consortium name="The Broad Institute Genome Sequencing Center for Infectious Disease"/>
            <person name="Wu L."/>
            <person name="Ma J."/>
        </authorList>
    </citation>
    <scope>NUCLEOTIDE SEQUENCE [LARGE SCALE GENOMIC DNA]</scope>
    <source>
        <strain evidence="4">LMG 29894</strain>
    </source>
</reference>
<dbReference type="EMBL" id="JBHSBU010000001">
    <property type="protein sequence ID" value="MFC4158035.1"/>
    <property type="molecule type" value="Genomic_DNA"/>
</dbReference>
<dbReference type="SUPFAM" id="SSF48317">
    <property type="entry name" value="Acid phosphatase/Vanadium-dependent haloperoxidase"/>
    <property type="match status" value="1"/>
</dbReference>
<keyword evidence="1" id="KW-0812">Transmembrane</keyword>
<dbReference type="SMART" id="SM00014">
    <property type="entry name" value="acidPPc"/>
    <property type="match status" value="1"/>
</dbReference>
<feature type="transmembrane region" description="Helical" evidence="1">
    <location>
        <begin position="137"/>
        <end position="156"/>
    </location>
</feature>
<dbReference type="Gene3D" id="1.20.144.10">
    <property type="entry name" value="Phosphatidic acid phosphatase type 2/haloperoxidase"/>
    <property type="match status" value="2"/>
</dbReference>
<evidence type="ECO:0000313" key="4">
    <source>
        <dbReference type="Proteomes" id="UP001595791"/>
    </source>
</evidence>
<dbReference type="PANTHER" id="PTHR14969:SF13">
    <property type="entry name" value="AT30094P"/>
    <property type="match status" value="1"/>
</dbReference>
<feature type="transmembrane region" description="Helical" evidence="1">
    <location>
        <begin position="168"/>
        <end position="188"/>
    </location>
</feature>
<dbReference type="PANTHER" id="PTHR14969">
    <property type="entry name" value="SPHINGOSINE-1-PHOSPHATE PHOSPHOHYDROLASE"/>
    <property type="match status" value="1"/>
</dbReference>
<dbReference type="Proteomes" id="UP001595791">
    <property type="component" value="Unassembled WGS sequence"/>
</dbReference>
<protein>
    <submittedName>
        <fullName evidence="3">Phosphatase PAP2 family protein</fullName>
    </submittedName>
</protein>
<dbReference type="InterPro" id="IPR000326">
    <property type="entry name" value="PAP2/HPO"/>
</dbReference>
<evidence type="ECO:0000313" key="3">
    <source>
        <dbReference type="EMBL" id="MFC4158035.1"/>
    </source>
</evidence>
<name>A0ABV8MMF1_9NEIS</name>
<feature type="transmembrane region" description="Helical" evidence="1">
    <location>
        <begin position="70"/>
        <end position="89"/>
    </location>
</feature>